<gene>
    <name evidence="3" type="ORF">CAFE_38590</name>
</gene>
<dbReference type="GO" id="GO:0003677">
    <property type="term" value="F:DNA binding"/>
    <property type="evidence" value="ECO:0007669"/>
    <property type="project" value="UniProtKB-KW"/>
</dbReference>
<dbReference type="InterPro" id="IPR001387">
    <property type="entry name" value="Cro/C1-type_HTH"/>
</dbReference>
<evidence type="ECO:0000259" key="2">
    <source>
        <dbReference type="PROSITE" id="PS50943"/>
    </source>
</evidence>
<dbReference type="SMART" id="SM00530">
    <property type="entry name" value="HTH_XRE"/>
    <property type="match status" value="1"/>
</dbReference>
<dbReference type="PANTHER" id="PTHR46558:SF4">
    <property type="entry name" value="DNA-BIDING PHAGE PROTEIN"/>
    <property type="match status" value="1"/>
</dbReference>
<keyword evidence="1" id="KW-0238">DNA-binding</keyword>
<dbReference type="PROSITE" id="PS50943">
    <property type="entry name" value="HTH_CROC1"/>
    <property type="match status" value="1"/>
</dbReference>
<dbReference type="Proteomes" id="UP000469440">
    <property type="component" value="Unassembled WGS sequence"/>
</dbReference>
<dbReference type="OrthoDB" id="9815852at2"/>
<dbReference type="CDD" id="cd00093">
    <property type="entry name" value="HTH_XRE"/>
    <property type="match status" value="1"/>
</dbReference>
<evidence type="ECO:0000256" key="1">
    <source>
        <dbReference type="ARBA" id="ARBA00023125"/>
    </source>
</evidence>
<dbReference type="InterPro" id="IPR010982">
    <property type="entry name" value="Lambda_DNA-bd_dom_sf"/>
</dbReference>
<keyword evidence="4" id="KW-1185">Reference proteome</keyword>
<dbReference type="Pfam" id="PF01381">
    <property type="entry name" value="HTH_3"/>
    <property type="match status" value="1"/>
</dbReference>
<proteinExistence type="predicted"/>
<evidence type="ECO:0000313" key="3">
    <source>
        <dbReference type="EMBL" id="MVB13104.1"/>
    </source>
</evidence>
<feature type="domain" description="HTH cro/C1-type" evidence="2">
    <location>
        <begin position="6"/>
        <end position="60"/>
    </location>
</feature>
<dbReference type="EMBL" id="VWXL01000110">
    <property type="protein sequence ID" value="MVB13104.1"/>
    <property type="molecule type" value="Genomic_DNA"/>
</dbReference>
<accession>A0A6N8I4Y3</accession>
<organism evidence="3 4">
    <name type="scientific">Caproicibacter fermentans</name>
    <dbReference type="NCBI Taxonomy" id="2576756"/>
    <lineage>
        <taxon>Bacteria</taxon>
        <taxon>Bacillati</taxon>
        <taxon>Bacillota</taxon>
        <taxon>Clostridia</taxon>
        <taxon>Eubacteriales</taxon>
        <taxon>Acutalibacteraceae</taxon>
        <taxon>Caproicibacter</taxon>
    </lineage>
</organism>
<evidence type="ECO:0000313" key="4">
    <source>
        <dbReference type="Proteomes" id="UP000469440"/>
    </source>
</evidence>
<sequence>MLNDKIRQLRCERGMTQKELAARLGVSPSAVGMYEQGRRVPDSTALARLASVLECSTDELLETERPSDVGDVIDSFARTLEHQPGLMFNGAPISPGDREKLANAIRVAAALSSPKK</sequence>
<reference evidence="3 4" key="1">
    <citation type="submission" date="2019-09" db="EMBL/GenBank/DDBJ databases">
        <title>Genome sequence of Clostridium sp. EA1.</title>
        <authorList>
            <person name="Poehlein A."/>
            <person name="Bengelsdorf F.R."/>
            <person name="Daniel R."/>
        </authorList>
    </citation>
    <scope>NUCLEOTIDE SEQUENCE [LARGE SCALE GENOMIC DNA]</scope>
    <source>
        <strain evidence="3 4">EA1</strain>
    </source>
</reference>
<comment type="caution">
    <text evidence="3">The sequence shown here is derived from an EMBL/GenBank/DDBJ whole genome shotgun (WGS) entry which is preliminary data.</text>
</comment>
<dbReference type="AlphaFoldDB" id="A0A6N8I4Y3"/>
<name>A0A6N8I4Y3_9FIRM</name>
<dbReference type="RefSeq" id="WP_156991502.1">
    <property type="nucleotide sequence ID" value="NZ_VWXL01000110.1"/>
</dbReference>
<protein>
    <submittedName>
        <fullName evidence="3">Helix-turn-helix protein</fullName>
    </submittedName>
</protein>
<dbReference type="Gene3D" id="1.10.260.40">
    <property type="entry name" value="lambda repressor-like DNA-binding domains"/>
    <property type="match status" value="1"/>
</dbReference>
<dbReference type="PANTHER" id="PTHR46558">
    <property type="entry name" value="TRACRIPTIONAL REGULATORY PROTEIN-RELATED-RELATED"/>
    <property type="match status" value="1"/>
</dbReference>
<dbReference type="SUPFAM" id="SSF47413">
    <property type="entry name" value="lambda repressor-like DNA-binding domains"/>
    <property type="match status" value="1"/>
</dbReference>